<evidence type="ECO:0000256" key="2">
    <source>
        <dbReference type="ARBA" id="ARBA00022741"/>
    </source>
</evidence>
<comment type="caution">
    <text evidence="6">The sequence shown here is derived from an EMBL/GenBank/DDBJ whole genome shotgun (WGS) entry which is preliminary data.</text>
</comment>
<accession>A0A5Y2SC34</accession>
<dbReference type="Gene3D" id="3.40.50.20">
    <property type="match status" value="1"/>
</dbReference>
<evidence type="ECO:0000259" key="5">
    <source>
        <dbReference type="PROSITE" id="PS50975"/>
    </source>
</evidence>
<feature type="domain" description="ATP-grasp" evidence="5">
    <location>
        <begin position="109"/>
        <end position="300"/>
    </location>
</feature>
<dbReference type="EMBL" id="AAILSW010000013">
    <property type="protein sequence ID" value="ECF6074084.1"/>
    <property type="molecule type" value="Genomic_DNA"/>
</dbReference>
<evidence type="ECO:0000313" key="6">
    <source>
        <dbReference type="EMBL" id="ECF6074084.1"/>
    </source>
</evidence>
<dbReference type="GO" id="GO:0005524">
    <property type="term" value="F:ATP binding"/>
    <property type="evidence" value="ECO:0007669"/>
    <property type="project" value="UniProtKB-UniRule"/>
</dbReference>
<dbReference type="InterPro" id="IPR041472">
    <property type="entry name" value="BL00235/CARNS1_N"/>
</dbReference>
<sequence length="400" mass="44612">MATHKIIMVGSQDEIFEELPPEDIELYVIQPASLIGPRLREAAADIYTIEAFNDEQVLAGARYFCERHAIDGLFSFTEYGLLPAANAAKALGLPGISAGTTELCRNKWKLREKLAGTPLHVPFVMADGHASLTQFAGENGFPLVLKDPSGVGSINVKICGSLSEALVFFDELQRQGYTYVLAEKYVQGIEYSVETLSIRGRHQLIGVTDKHLLPGGLVEQKHVYPAALSIEARARIERYICSLLEQIEHRHGPMHIEVKVEEERIYLIEINNRPGGDYIWDMVNKVSGVNLVAETLRYAFDGQPDSNERKARQRYGAMSYIALFQPIPPSTVRQALEKMTELDRVQCQISSLSSEREVKNSFERPGFVLIGEQDPASLSAVLPAIEKWIDAQCCHQEGRI</sequence>
<dbReference type="InterPro" id="IPR011761">
    <property type="entry name" value="ATP-grasp"/>
</dbReference>
<protein>
    <submittedName>
        <fullName evidence="6">ATP-grasp domain-containing protein</fullName>
    </submittedName>
</protein>
<evidence type="ECO:0000256" key="3">
    <source>
        <dbReference type="ARBA" id="ARBA00022840"/>
    </source>
</evidence>
<dbReference type="InterPro" id="IPR052032">
    <property type="entry name" value="ATP-dep_AA_Ligase"/>
</dbReference>
<dbReference type="PANTHER" id="PTHR43585">
    <property type="entry name" value="FUMIPYRROLE BIOSYNTHESIS PROTEIN C"/>
    <property type="match status" value="1"/>
</dbReference>
<dbReference type="Pfam" id="PF13535">
    <property type="entry name" value="ATP-grasp_4"/>
    <property type="match status" value="1"/>
</dbReference>
<dbReference type="Proteomes" id="UP000839836">
    <property type="component" value="Unassembled WGS sequence"/>
</dbReference>
<dbReference type="GO" id="GO:0016874">
    <property type="term" value="F:ligase activity"/>
    <property type="evidence" value="ECO:0007669"/>
    <property type="project" value="UniProtKB-KW"/>
</dbReference>
<keyword evidence="2 4" id="KW-0547">Nucleotide-binding</keyword>
<dbReference type="Pfam" id="PF18130">
    <property type="entry name" value="ATPgrasp_N"/>
    <property type="match status" value="1"/>
</dbReference>
<dbReference type="PANTHER" id="PTHR43585:SF2">
    <property type="entry name" value="ATP-GRASP ENZYME FSQD"/>
    <property type="match status" value="1"/>
</dbReference>
<dbReference type="GO" id="GO:0046872">
    <property type="term" value="F:metal ion binding"/>
    <property type="evidence" value="ECO:0007669"/>
    <property type="project" value="InterPro"/>
</dbReference>
<proteinExistence type="predicted"/>
<name>A0A5Y2SC34_SALHO</name>
<dbReference type="SUPFAM" id="SSF56059">
    <property type="entry name" value="Glutathione synthetase ATP-binding domain-like"/>
    <property type="match status" value="1"/>
</dbReference>
<keyword evidence="3 4" id="KW-0067">ATP-binding</keyword>
<organism evidence="6">
    <name type="scientific">Salmonella houtenae</name>
    <dbReference type="NCBI Taxonomy" id="59205"/>
    <lineage>
        <taxon>Bacteria</taxon>
        <taxon>Pseudomonadati</taxon>
        <taxon>Pseudomonadota</taxon>
        <taxon>Gammaproteobacteria</taxon>
        <taxon>Enterobacterales</taxon>
        <taxon>Enterobacteriaceae</taxon>
        <taxon>Salmonella</taxon>
    </lineage>
</organism>
<evidence type="ECO:0000256" key="4">
    <source>
        <dbReference type="PROSITE-ProRule" id="PRU00409"/>
    </source>
</evidence>
<dbReference type="PROSITE" id="PS50975">
    <property type="entry name" value="ATP_GRASP"/>
    <property type="match status" value="1"/>
</dbReference>
<dbReference type="AlphaFoldDB" id="A0A5Y2SC34"/>
<keyword evidence="1" id="KW-0436">Ligase</keyword>
<gene>
    <name evidence="6" type="ORF">FNH47_08480</name>
</gene>
<evidence type="ECO:0000256" key="1">
    <source>
        <dbReference type="ARBA" id="ARBA00022598"/>
    </source>
</evidence>
<reference evidence="6" key="1">
    <citation type="submission" date="2019-07" db="EMBL/GenBank/DDBJ databases">
        <authorList>
            <person name="Ashton P.M."/>
            <person name="Dallman T."/>
            <person name="Nair S."/>
            <person name="De Pinna E."/>
            <person name="Peters T."/>
            <person name="Grant K."/>
        </authorList>
    </citation>
    <scope>NUCLEOTIDE SEQUENCE [LARGE SCALE GENOMIC DNA]</scope>
    <source>
        <strain evidence="6">674345</strain>
    </source>
</reference>
<dbReference type="Gene3D" id="3.30.470.20">
    <property type="entry name" value="ATP-grasp fold, B domain"/>
    <property type="match status" value="1"/>
</dbReference>